<reference evidence="3 4" key="1">
    <citation type="submission" date="2016-10" db="EMBL/GenBank/DDBJ databases">
        <authorList>
            <person name="de Groot N.N."/>
        </authorList>
    </citation>
    <scope>NUCLEOTIDE SEQUENCE [LARGE SCALE GENOMIC DNA]</scope>
    <source>
        <strain evidence="3 4">DSM 19706</strain>
    </source>
</reference>
<evidence type="ECO:0000256" key="1">
    <source>
        <dbReference type="SAM" id="MobiDB-lite"/>
    </source>
</evidence>
<dbReference type="OrthoDB" id="7061952at2"/>
<sequence>MKLLKSIVLTSAAITSFSALSQDASKEMAAVQKQLQVMTNIIKSSINGDNKGFGHGSSIDAMYLKGQGAVFTINANSYRIFSHNMEIITPVPPVAPVAPGVDEDVRIEIIEAQEEARAMAIEALENDREIVYELHEQQRDIARDLRDVEREVRDIEFRQRMAEKDEKKELDKAKEQLEKQKKALKERIIIVERKSKDLSAKQKKARQEQEQRRQKQNDELAKNLTDTLCLYGNGLRALGKNEYVTFVMKNAGERAGRGYQDRIYVYTHANVMKCATDQIDTAKLLESAVTYQF</sequence>
<dbReference type="EMBL" id="FOHK01000003">
    <property type="protein sequence ID" value="SES93011.1"/>
    <property type="molecule type" value="Genomic_DNA"/>
</dbReference>
<name>A0A1I0AFI6_THASX</name>
<accession>A0A1I0AFI6</accession>
<dbReference type="SUPFAM" id="SSF69989">
    <property type="entry name" value="C-terminal domain of PLC-beta"/>
    <property type="match status" value="1"/>
</dbReference>
<dbReference type="STRING" id="349064.SAMN05660429_00689"/>
<gene>
    <name evidence="3" type="ORF">SAMN05660429_00689</name>
</gene>
<feature type="signal peptide" evidence="2">
    <location>
        <begin position="1"/>
        <end position="21"/>
    </location>
</feature>
<evidence type="ECO:0000256" key="2">
    <source>
        <dbReference type="SAM" id="SignalP"/>
    </source>
</evidence>
<keyword evidence="2" id="KW-0732">Signal</keyword>
<feature type="chain" id="PRO_5011486436" description="TolA protein" evidence="2">
    <location>
        <begin position="22"/>
        <end position="293"/>
    </location>
</feature>
<organism evidence="3 4">
    <name type="scientific">Thalassotalea agarivorans</name>
    <name type="common">Thalassomonas agarivorans</name>
    <dbReference type="NCBI Taxonomy" id="349064"/>
    <lineage>
        <taxon>Bacteria</taxon>
        <taxon>Pseudomonadati</taxon>
        <taxon>Pseudomonadota</taxon>
        <taxon>Gammaproteobacteria</taxon>
        <taxon>Alteromonadales</taxon>
        <taxon>Colwelliaceae</taxon>
        <taxon>Thalassotalea</taxon>
    </lineage>
</organism>
<proteinExistence type="predicted"/>
<dbReference type="AlphaFoldDB" id="A0A1I0AFI6"/>
<evidence type="ECO:0000313" key="4">
    <source>
        <dbReference type="Proteomes" id="UP000199308"/>
    </source>
</evidence>
<feature type="region of interest" description="Disordered" evidence="1">
    <location>
        <begin position="199"/>
        <end position="218"/>
    </location>
</feature>
<evidence type="ECO:0008006" key="5">
    <source>
        <dbReference type="Google" id="ProtNLM"/>
    </source>
</evidence>
<evidence type="ECO:0000313" key="3">
    <source>
        <dbReference type="EMBL" id="SES93011.1"/>
    </source>
</evidence>
<dbReference type="RefSeq" id="WP_093327709.1">
    <property type="nucleotide sequence ID" value="NZ_AP027363.1"/>
</dbReference>
<keyword evidence="4" id="KW-1185">Reference proteome</keyword>
<dbReference type="Proteomes" id="UP000199308">
    <property type="component" value="Unassembled WGS sequence"/>
</dbReference>
<protein>
    <recommendedName>
        <fullName evidence="5">TolA protein</fullName>
    </recommendedName>
</protein>